<evidence type="ECO:0000256" key="5">
    <source>
        <dbReference type="ARBA" id="ARBA00022603"/>
    </source>
</evidence>
<evidence type="ECO:0000256" key="1">
    <source>
        <dbReference type="ARBA" id="ARBA00004604"/>
    </source>
</evidence>
<feature type="region of interest" description="Disordered" evidence="11">
    <location>
        <begin position="1"/>
        <end position="68"/>
    </location>
</feature>
<evidence type="ECO:0000256" key="9">
    <source>
        <dbReference type="ARBA" id="ARBA00022884"/>
    </source>
</evidence>
<keyword evidence="9" id="KW-0694">RNA-binding</keyword>
<comment type="caution">
    <text evidence="12">The sequence shown here is derived from an EMBL/GenBank/DDBJ whole genome shotgun (WGS) entry which is preliminary data.</text>
</comment>
<dbReference type="Proteomes" id="UP001515480">
    <property type="component" value="Unassembled WGS sequence"/>
</dbReference>
<keyword evidence="3" id="KW-0690">Ribosome biogenesis</keyword>
<dbReference type="InterPro" id="IPR029028">
    <property type="entry name" value="Alpha/beta_knot_MTases"/>
</dbReference>
<evidence type="ECO:0000256" key="10">
    <source>
        <dbReference type="ARBA" id="ARBA00023242"/>
    </source>
</evidence>
<organism evidence="12 13">
    <name type="scientific">Prymnesium parvum</name>
    <name type="common">Toxic golden alga</name>
    <dbReference type="NCBI Taxonomy" id="97485"/>
    <lineage>
        <taxon>Eukaryota</taxon>
        <taxon>Haptista</taxon>
        <taxon>Haptophyta</taxon>
        <taxon>Prymnesiophyceae</taxon>
        <taxon>Prymnesiales</taxon>
        <taxon>Prymnesiaceae</taxon>
        <taxon>Prymnesium</taxon>
    </lineage>
</organism>
<protein>
    <recommendedName>
        <fullName evidence="14">Ribosomal RNA small subunit methyltransferase NEP1</fullName>
    </recommendedName>
</protein>
<dbReference type="GO" id="GO:0070475">
    <property type="term" value="P:rRNA base methylation"/>
    <property type="evidence" value="ECO:0007669"/>
    <property type="project" value="InterPro"/>
</dbReference>
<dbReference type="GO" id="GO:0032040">
    <property type="term" value="C:small-subunit processome"/>
    <property type="evidence" value="ECO:0007669"/>
    <property type="project" value="TreeGrafter"/>
</dbReference>
<sequence length="294" mass="31853">MGPLAKKRKLGGEKGVAKSTPKLGGENRGAGSTSKPKPKREVDLVEPDAGQEPPPQVEEEAQLPLPEPRAPVVTESAVLSDGRVAKQPKVIIILERACLETGKVGKDHVLLNCDDHHGFLRKHKRDPADSRPDILHQCMLILLDSPLNKAGLLKLYVRTEKGVLIDVSPQIRIPRTFKRFSGLMCQLLFKLSIRASNGAHKLLSVIKNPVTDHLPPNCHITLLSVTGRLVHLPEFIPSLPQTGSPAVFVVGAMAHGKVEADYAHDSIAVSEYPLSGAAALGRLTNAWENYLGIL</sequence>
<comment type="similarity">
    <text evidence="2">Belongs to the class IV-like SAM-binding methyltransferase superfamily. RNA methyltransferase NEP1 family.</text>
</comment>
<dbReference type="InterPro" id="IPR005304">
    <property type="entry name" value="Rbsml_bgen_MeTrfase_EMG1/NEP1"/>
</dbReference>
<evidence type="ECO:0000256" key="2">
    <source>
        <dbReference type="ARBA" id="ARBA00008115"/>
    </source>
</evidence>
<dbReference type="Gene3D" id="3.40.1280.10">
    <property type="match status" value="1"/>
</dbReference>
<dbReference type="SUPFAM" id="SSF75217">
    <property type="entry name" value="alpha/beta knot"/>
    <property type="match status" value="1"/>
</dbReference>
<evidence type="ECO:0000256" key="11">
    <source>
        <dbReference type="SAM" id="MobiDB-lite"/>
    </source>
</evidence>
<dbReference type="AlphaFoldDB" id="A0AB34K9R3"/>
<evidence type="ECO:0008006" key="14">
    <source>
        <dbReference type="Google" id="ProtNLM"/>
    </source>
</evidence>
<proteinExistence type="inferred from homology"/>
<gene>
    <name evidence="12" type="ORF">AB1Y20_000312</name>
</gene>
<comment type="subcellular location">
    <subcellularLocation>
        <location evidence="1">Nucleus</location>
        <location evidence="1">Nucleolus</location>
    </subcellularLocation>
</comment>
<reference evidence="12 13" key="1">
    <citation type="journal article" date="2024" name="Science">
        <title>Giant polyketide synthase enzymes in the biosynthesis of giant marine polyether toxins.</title>
        <authorList>
            <person name="Fallon T.R."/>
            <person name="Shende V.V."/>
            <person name="Wierzbicki I.H."/>
            <person name="Pendleton A.L."/>
            <person name="Watervoot N.F."/>
            <person name="Auber R.P."/>
            <person name="Gonzalez D.J."/>
            <person name="Wisecaver J.H."/>
            <person name="Moore B.S."/>
        </authorList>
    </citation>
    <scope>NUCLEOTIDE SEQUENCE [LARGE SCALE GENOMIC DNA]</scope>
    <source>
        <strain evidence="12 13">12B1</strain>
    </source>
</reference>
<dbReference type="GO" id="GO:0019843">
    <property type="term" value="F:rRNA binding"/>
    <property type="evidence" value="ECO:0007669"/>
    <property type="project" value="UniProtKB-KW"/>
</dbReference>
<dbReference type="Pfam" id="PF03587">
    <property type="entry name" value="EMG1"/>
    <property type="match status" value="1"/>
</dbReference>
<dbReference type="EMBL" id="JBGBPQ010000001">
    <property type="protein sequence ID" value="KAL1529360.1"/>
    <property type="molecule type" value="Genomic_DNA"/>
</dbReference>
<evidence type="ECO:0000256" key="3">
    <source>
        <dbReference type="ARBA" id="ARBA00022517"/>
    </source>
</evidence>
<keyword evidence="10" id="KW-0539">Nucleus</keyword>
<evidence type="ECO:0000256" key="7">
    <source>
        <dbReference type="ARBA" id="ARBA00022691"/>
    </source>
</evidence>
<keyword evidence="8" id="KW-0699">rRNA-binding</keyword>
<keyword evidence="7" id="KW-0949">S-adenosyl-L-methionine</keyword>
<dbReference type="PANTHER" id="PTHR12636">
    <property type="entry name" value="NEP1/MRA1"/>
    <property type="match status" value="1"/>
</dbReference>
<dbReference type="PANTHER" id="PTHR12636:SF5">
    <property type="entry name" value="RIBOSOMAL RNA SMALL SUBUNIT METHYLTRANSFERASE NEP1"/>
    <property type="match status" value="1"/>
</dbReference>
<dbReference type="FunFam" id="3.40.1280.10:FF:000003">
    <property type="entry name" value="Ribosomal RNA small subunit methyltransferase"/>
    <property type="match status" value="1"/>
</dbReference>
<dbReference type="GO" id="GO:0070037">
    <property type="term" value="F:rRNA (pseudouridine) methyltransferase activity"/>
    <property type="evidence" value="ECO:0007669"/>
    <property type="project" value="InterPro"/>
</dbReference>
<keyword evidence="5" id="KW-0489">Methyltransferase</keyword>
<keyword evidence="13" id="KW-1185">Reference proteome</keyword>
<keyword evidence="6" id="KW-0808">Transferase</keyword>
<evidence type="ECO:0000313" key="13">
    <source>
        <dbReference type="Proteomes" id="UP001515480"/>
    </source>
</evidence>
<keyword evidence="4" id="KW-0698">rRNA processing</keyword>
<name>A0AB34K9R3_PRYPA</name>
<evidence type="ECO:0000256" key="6">
    <source>
        <dbReference type="ARBA" id="ARBA00022679"/>
    </source>
</evidence>
<dbReference type="CDD" id="cd18088">
    <property type="entry name" value="Nep1-like"/>
    <property type="match status" value="1"/>
</dbReference>
<evidence type="ECO:0000256" key="8">
    <source>
        <dbReference type="ARBA" id="ARBA00022730"/>
    </source>
</evidence>
<dbReference type="InterPro" id="IPR029026">
    <property type="entry name" value="tRNA_m1G_MTases_N"/>
</dbReference>
<evidence type="ECO:0000313" key="12">
    <source>
        <dbReference type="EMBL" id="KAL1529360.1"/>
    </source>
</evidence>
<accession>A0AB34K9R3</accession>
<evidence type="ECO:0000256" key="4">
    <source>
        <dbReference type="ARBA" id="ARBA00022552"/>
    </source>
</evidence>